<evidence type="ECO:0000256" key="9">
    <source>
        <dbReference type="ARBA" id="ARBA00022786"/>
    </source>
</evidence>
<evidence type="ECO:0000259" key="15">
    <source>
        <dbReference type="PROSITE" id="PS51292"/>
    </source>
</evidence>
<feature type="compositionally biased region" description="Polar residues" evidence="13">
    <location>
        <begin position="434"/>
        <end position="455"/>
    </location>
</feature>
<dbReference type="Proteomes" id="UP000324022">
    <property type="component" value="Unassembled WGS sequence"/>
</dbReference>
<evidence type="ECO:0000256" key="14">
    <source>
        <dbReference type="SAM" id="Phobius"/>
    </source>
</evidence>
<evidence type="ECO:0000256" key="7">
    <source>
        <dbReference type="ARBA" id="ARBA00022723"/>
    </source>
</evidence>
<feature type="compositionally biased region" description="Basic and acidic residues" evidence="13">
    <location>
        <begin position="1139"/>
        <end position="1155"/>
    </location>
</feature>
<evidence type="ECO:0000256" key="3">
    <source>
        <dbReference type="ARBA" id="ARBA00004906"/>
    </source>
</evidence>
<keyword evidence="5" id="KW-0808">Transferase</keyword>
<dbReference type="Gene3D" id="3.30.40.10">
    <property type="entry name" value="Zinc/RING finger domain, C3HC4 (zinc finger)"/>
    <property type="match status" value="1"/>
</dbReference>
<feature type="transmembrane region" description="Helical" evidence="14">
    <location>
        <begin position="1214"/>
        <end position="1234"/>
    </location>
</feature>
<keyword evidence="6 14" id="KW-0812">Transmembrane</keyword>
<sequence>MEDEDSCRICRSGPEPGAPLYHPCKCTGSIRYCHQDCLVEWLQHSRKKYCELCNHPFIFHKKYRKDMPSDGNLPRYLYVRRLVIRAVQITQLAARALLVGFTWLALLPYININVWRFMFWSIDVATWMGVPGSAAPFDIDAPPANHSASASLASATANSTADPQHMVKFSGAFGRTRNGSTFQAGTLAHTPISIQNAKAALRSFTKKLAHDCFEGQILSCVIVVFFVGVFLLREWILQNIPQNFDNPPVVDALQPPQQPANAAAVRPLAPPEIQAQILADFEQQHDELGTLVAGLPGFNAEQPPARAADAQEPAQNHQIDLDIDPVAQREQARQARIRHLEQMFANLAGNPPEPRFAEHDIPRNQENDDNDPEDQSAVDDALSQPEQQDRREQSTRFSSTQNLQDVLGWSEQGAHLEHVGSSLDIKLGGVNQAPTQIGASSSTNAASGQQPTTSDVAAEPQHEQQQEEPTASNQWDLVASSSHAASAETPAAPLSSQASPAIQGEPEAEAETAPAPIPAAQEDVADQQANDRADNGHDEDDAWEDESDDGNDPVALGVDARDEAELRAAAAAAFPPPIAHPAVDDEIEIGLAAEADDPEAEIGLAEEMDGILEAIGMRGPIFGIVQNLFLMMFLCSFVMLAFVMAPYIVGRALGSGPGLIKLLALPVKVLRYVTDPVFDFLIALGANSVWPKIAAAVGTQSASGQDASTVVSDAASASTVAQGWMQKFLPSILGSAAAKNVTAAAEQALGSPFAAKTSATAAMLVRLLPESVTISPQWKAVSDSFDVALATGLRGSLHRIGEHISAFFVRLDAHRVGTSSADRVFCVAFGHFYWLLILFVHQHFSKPDLQRALADQSALKMFMDQHVLIIKAISFIFIELVVFPLGCGLLFDICTMPFLAEASIALWPEKVRIAPLSFAFTRWMGGTIYMFVFAQYVSATRKVLRPGVLCWIRDPNDPSFHPIREILDKRSLTQLRKIGASAVMYAAILVASVGVNTYFLRYAMGWTGLLPLKWTPFSPLTEVPIDLLMVHFALPWATQRIDPEKISEKWLKAWWVSASRGLRLSSYMIGGEFADEQRRPRGNAVVAALRAIVHGRGATEGDEFVQDGQLCRVPADDKAITSGPLIIPLQPDGTPPTERLSEAISKQEADAEKHNPKPTYTNIYLPSNYRFRITTILTLLWLSHSALFILGLGIPLLVGRVIASTLKDEEVHDFYSYTIGLTLVMVTTKIVRVGRKMWVARVRRARTHRTSPGMYILVHVLVKVKRIFKALFLLIGVAGFVPLVVGLLVEQYVLVPLRYRSTQIPVFNVGQIWACGMLEARLALFAARFFGGGATAATTTAERGIYADFMDNVDIVVRGGLYPRAKVKIAWRRVVLPVMGVGFALLVGPVALAHLMTSKGWVQVSSREEEQLLLRKVFGTIQSIILVTAVRTVIRRRMDSWTDLLKDEVFLESTELKNYSEPTSHRDREGKRGAARRTTGQAVTEETGEWVDNQGEEQGEEEGERRDLVAEGTLPDVLFR</sequence>
<dbReference type="OrthoDB" id="264354at2759"/>
<dbReference type="GO" id="GO:0008270">
    <property type="term" value="F:zinc ion binding"/>
    <property type="evidence" value="ECO:0007669"/>
    <property type="project" value="UniProtKB-KW"/>
</dbReference>
<feature type="transmembrane region" description="Helical" evidence="14">
    <location>
        <begin position="1270"/>
        <end position="1289"/>
    </location>
</feature>
<name>A0A5C3EKR4_9BASI</name>
<evidence type="ECO:0000256" key="8">
    <source>
        <dbReference type="ARBA" id="ARBA00022771"/>
    </source>
</evidence>
<keyword evidence="8" id="KW-0863">Zinc-finger</keyword>
<dbReference type="PROSITE" id="PS51292">
    <property type="entry name" value="ZF_RING_CH"/>
    <property type="match status" value="1"/>
</dbReference>
<evidence type="ECO:0000256" key="11">
    <source>
        <dbReference type="ARBA" id="ARBA00022989"/>
    </source>
</evidence>
<evidence type="ECO:0000313" key="17">
    <source>
        <dbReference type="Proteomes" id="UP000324022"/>
    </source>
</evidence>
<dbReference type="GO" id="GO:0005789">
    <property type="term" value="C:endoplasmic reticulum membrane"/>
    <property type="evidence" value="ECO:0007669"/>
    <property type="project" value="TreeGrafter"/>
</dbReference>
<feature type="transmembrane region" description="Helical" evidence="14">
    <location>
        <begin position="92"/>
        <end position="110"/>
    </location>
</feature>
<dbReference type="PANTHER" id="PTHR13145">
    <property type="entry name" value="SSM4 PROTEIN"/>
    <property type="match status" value="1"/>
</dbReference>
<feature type="compositionally biased region" description="Low complexity" evidence="13">
    <location>
        <begin position="490"/>
        <end position="501"/>
    </location>
</feature>
<feature type="compositionally biased region" description="Acidic residues" evidence="13">
    <location>
        <begin position="1486"/>
        <end position="1502"/>
    </location>
</feature>
<dbReference type="EC" id="2.3.2.27" evidence="4"/>
<feature type="domain" description="RING-CH-type" evidence="15">
    <location>
        <begin position="1"/>
        <end position="60"/>
    </location>
</feature>
<feature type="compositionally biased region" description="Low complexity" evidence="13">
    <location>
        <begin position="511"/>
        <end position="520"/>
    </location>
</feature>
<dbReference type="InterPro" id="IPR013083">
    <property type="entry name" value="Znf_RING/FYVE/PHD"/>
</dbReference>
<dbReference type="SUPFAM" id="SSF57850">
    <property type="entry name" value="RING/U-box"/>
    <property type="match status" value="1"/>
</dbReference>
<feature type="transmembrane region" description="Helical" evidence="14">
    <location>
        <begin position="868"/>
        <end position="891"/>
    </location>
</feature>
<keyword evidence="16" id="KW-0436">Ligase</keyword>
<keyword evidence="12 14" id="KW-0472">Membrane</keyword>
<dbReference type="FunFam" id="3.30.40.10:FF:000287">
    <property type="entry name" value="RING finger membrane protein"/>
    <property type="match status" value="1"/>
</dbReference>
<comment type="catalytic activity">
    <reaction evidence="1">
        <text>S-ubiquitinyl-[E2 ubiquitin-conjugating enzyme]-L-cysteine + [acceptor protein]-L-lysine = [E2 ubiquitin-conjugating enzyme]-L-cysteine + N(6)-ubiquitinyl-[acceptor protein]-L-lysine.</text>
        <dbReference type="EC" id="2.3.2.27"/>
    </reaction>
</comment>
<dbReference type="GO" id="GO:0036503">
    <property type="term" value="P:ERAD pathway"/>
    <property type="evidence" value="ECO:0007669"/>
    <property type="project" value="TreeGrafter"/>
</dbReference>
<evidence type="ECO:0000256" key="13">
    <source>
        <dbReference type="SAM" id="MobiDB-lite"/>
    </source>
</evidence>
<dbReference type="Pfam" id="PF12906">
    <property type="entry name" value="RINGv"/>
    <property type="match status" value="1"/>
</dbReference>
<evidence type="ECO:0000256" key="12">
    <source>
        <dbReference type="ARBA" id="ARBA00023136"/>
    </source>
</evidence>
<feature type="transmembrane region" description="Helical" evidence="14">
    <location>
        <begin position="628"/>
        <end position="649"/>
    </location>
</feature>
<feature type="region of interest" description="Disordered" evidence="13">
    <location>
        <begin position="434"/>
        <end position="556"/>
    </location>
</feature>
<evidence type="ECO:0000256" key="2">
    <source>
        <dbReference type="ARBA" id="ARBA00004141"/>
    </source>
</evidence>
<gene>
    <name evidence="16" type="ORF">UTRI_05292</name>
</gene>
<keyword evidence="7" id="KW-0479">Metal-binding</keyword>
<proteinExistence type="predicted"/>
<feature type="transmembrane region" description="Helical" evidence="14">
    <location>
        <begin position="1417"/>
        <end position="1434"/>
    </location>
</feature>
<feature type="transmembrane region" description="Helical" evidence="14">
    <location>
        <begin position="911"/>
        <end position="932"/>
    </location>
</feature>
<dbReference type="GO" id="GO:0016874">
    <property type="term" value="F:ligase activity"/>
    <property type="evidence" value="ECO:0007669"/>
    <property type="project" value="UniProtKB-KW"/>
</dbReference>
<dbReference type="PANTHER" id="PTHR13145:SF0">
    <property type="entry name" value="E3 UBIQUITIN-PROTEIN LIGASE MARCHF6"/>
    <property type="match status" value="1"/>
</dbReference>
<dbReference type="Pfam" id="PF23113">
    <property type="entry name" value="MARCHF6_C"/>
    <property type="match status" value="1"/>
</dbReference>
<feature type="transmembrane region" description="Helical" evidence="14">
    <location>
        <begin position="213"/>
        <end position="232"/>
    </location>
</feature>
<feature type="transmembrane region" description="Helical" evidence="14">
    <location>
        <begin position="669"/>
        <end position="690"/>
    </location>
</feature>
<dbReference type="InterPro" id="IPR056521">
    <property type="entry name" value="MARCHF6-like_C"/>
</dbReference>
<evidence type="ECO:0000256" key="10">
    <source>
        <dbReference type="ARBA" id="ARBA00022833"/>
    </source>
</evidence>
<feature type="transmembrane region" description="Helical" evidence="14">
    <location>
        <begin position="1179"/>
        <end position="1202"/>
    </location>
</feature>
<protein>
    <recommendedName>
        <fullName evidence="4">RING-type E3 ubiquitin transferase</fullName>
        <ecNumber evidence="4">2.3.2.27</ecNumber>
    </recommendedName>
</protein>
<feature type="compositionally biased region" description="Polar residues" evidence="13">
    <location>
        <begin position="470"/>
        <end position="484"/>
    </location>
</feature>
<feature type="region of interest" description="Disordered" evidence="13">
    <location>
        <begin position="1460"/>
        <end position="1520"/>
    </location>
</feature>
<organism evidence="16 17">
    <name type="scientific">Ustilago trichophora</name>
    <dbReference type="NCBI Taxonomy" id="86804"/>
    <lineage>
        <taxon>Eukaryota</taxon>
        <taxon>Fungi</taxon>
        <taxon>Dikarya</taxon>
        <taxon>Basidiomycota</taxon>
        <taxon>Ustilaginomycotina</taxon>
        <taxon>Ustilaginomycetes</taxon>
        <taxon>Ustilaginales</taxon>
        <taxon>Ustilaginaceae</taxon>
        <taxon>Ustilago</taxon>
    </lineage>
</organism>
<keyword evidence="9" id="KW-0833">Ubl conjugation pathway</keyword>
<evidence type="ECO:0000256" key="6">
    <source>
        <dbReference type="ARBA" id="ARBA00022692"/>
    </source>
</evidence>
<feature type="transmembrane region" description="Helical" evidence="14">
    <location>
        <begin position="1374"/>
        <end position="1397"/>
    </location>
</feature>
<evidence type="ECO:0000256" key="1">
    <source>
        <dbReference type="ARBA" id="ARBA00000900"/>
    </source>
</evidence>
<feature type="compositionally biased region" description="Basic and acidic residues" evidence="13">
    <location>
        <begin position="1463"/>
        <end position="1472"/>
    </location>
</feature>
<feature type="region of interest" description="Disordered" evidence="13">
    <location>
        <begin position="347"/>
        <end position="401"/>
    </location>
</feature>
<evidence type="ECO:0000256" key="5">
    <source>
        <dbReference type="ARBA" id="ARBA00022679"/>
    </source>
</evidence>
<keyword evidence="17" id="KW-1185">Reference proteome</keyword>
<feature type="transmembrane region" description="Helical" evidence="14">
    <location>
        <begin position="978"/>
        <end position="1000"/>
    </location>
</feature>
<dbReference type="InterPro" id="IPR011016">
    <property type="entry name" value="Znf_RING-CH"/>
</dbReference>
<accession>A0A5C3EKR4</accession>
<dbReference type="EMBL" id="OOIN01000034">
    <property type="protein sequence ID" value="SPO30675.1"/>
    <property type="molecule type" value="Genomic_DNA"/>
</dbReference>
<feature type="compositionally biased region" description="Acidic residues" evidence="13">
    <location>
        <begin position="367"/>
        <end position="377"/>
    </location>
</feature>
<comment type="pathway">
    <text evidence="3">Protein modification; protein ubiquitination.</text>
</comment>
<dbReference type="SMART" id="SM00744">
    <property type="entry name" value="RINGv"/>
    <property type="match status" value="1"/>
</dbReference>
<dbReference type="GO" id="GO:0061630">
    <property type="term" value="F:ubiquitin protein ligase activity"/>
    <property type="evidence" value="ECO:0007669"/>
    <property type="project" value="UniProtKB-EC"/>
</dbReference>
<reference evidence="16 17" key="1">
    <citation type="submission" date="2018-03" db="EMBL/GenBank/DDBJ databases">
        <authorList>
            <person name="Guldener U."/>
        </authorList>
    </citation>
    <scope>NUCLEOTIDE SEQUENCE [LARGE SCALE GENOMIC DNA]</scope>
    <source>
        <strain evidence="16 17">NBRC100155</strain>
    </source>
</reference>
<feature type="transmembrane region" description="Helical" evidence="14">
    <location>
        <begin position="1309"/>
        <end position="1330"/>
    </location>
</feature>
<feature type="region of interest" description="Disordered" evidence="13">
    <location>
        <begin position="1131"/>
        <end position="1155"/>
    </location>
</feature>
<feature type="compositionally biased region" description="Acidic residues" evidence="13">
    <location>
        <begin position="537"/>
        <end position="551"/>
    </location>
</feature>
<feature type="compositionally biased region" description="Basic and acidic residues" evidence="13">
    <location>
        <begin position="355"/>
        <end position="366"/>
    </location>
</feature>
<keyword evidence="11 14" id="KW-1133">Transmembrane helix</keyword>
<comment type="subcellular location">
    <subcellularLocation>
        <location evidence="2">Membrane</location>
        <topology evidence="2">Multi-pass membrane protein</topology>
    </subcellularLocation>
</comment>
<evidence type="ECO:0000313" key="16">
    <source>
        <dbReference type="EMBL" id="SPO30675.1"/>
    </source>
</evidence>
<evidence type="ECO:0000256" key="4">
    <source>
        <dbReference type="ARBA" id="ARBA00012483"/>
    </source>
</evidence>
<keyword evidence="10" id="KW-0862">Zinc</keyword>
<feature type="region of interest" description="Disordered" evidence="13">
    <location>
        <begin position="294"/>
        <end position="322"/>
    </location>
</feature>
<dbReference type="CDD" id="cd16702">
    <property type="entry name" value="RING_CH-C4HC3_MARCH6"/>
    <property type="match status" value="1"/>
</dbReference>